<dbReference type="Proteomes" id="UP000050640">
    <property type="component" value="Unplaced"/>
</dbReference>
<reference evidence="2" key="1">
    <citation type="submission" date="2017-02" db="UniProtKB">
        <authorList>
            <consortium name="WormBaseParasite"/>
        </authorList>
    </citation>
    <scope>IDENTIFICATION</scope>
</reference>
<organism evidence="1 2">
    <name type="scientific">Elaeophora elaphi</name>
    <dbReference type="NCBI Taxonomy" id="1147741"/>
    <lineage>
        <taxon>Eukaryota</taxon>
        <taxon>Metazoa</taxon>
        <taxon>Ecdysozoa</taxon>
        <taxon>Nematoda</taxon>
        <taxon>Chromadorea</taxon>
        <taxon>Rhabditida</taxon>
        <taxon>Spirurina</taxon>
        <taxon>Spiruromorpha</taxon>
        <taxon>Filarioidea</taxon>
        <taxon>Onchocercidae</taxon>
        <taxon>Elaeophora</taxon>
    </lineage>
</organism>
<dbReference type="AlphaFoldDB" id="A0A0R3RNP4"/>
<evidence type="ECO:0000313" key="2">
    <source>
        <dbReference type="WBParaSite" id="EEL_0000310501-mRNA-1"/>
    </source>
</evidence>
<proteinExistence type="predicted"/>
<evidence type="ECO:0000313" key="1">
    <source>
        <dbReference type="Proteomes" id="UP000050640"/>
    </source>
</evidence>
<keyword evidence="1" id="KW-1185">Reference proteome</keyword>
<name>A0A0R3RNP4_9BILA</name>
<sequence>MTDVELETRNFLRELDTFGQPPPPQRLISDADSKTMSKEFELKLHHINLEKQKACCAFANLF</sequence>
<dbReference type="STRING" id="1147741.A0A0R3RNP4"/>
<dbReference type="WBParaSite" id="EEL_0000310501-mRNA-1">
    <property type="protein sequence ID" value="EEL_0000310501-mRNA-1"/>
    <property type="gene ID" value="EEL_0000310501"/>
</dbReference>
<protein>
    <submittedName>
        <fullName evidence="2">Uncharacterized protein</fullName>
    </submittedName>
</protein>
<accession>A0A0R3RNP4</accession>